<comment type="similarity">
    <text evidence="5">Belongs to the thymidylate synthase ThyX family.</text>
</comment>
<dbReference type="HAMAP" id="MF_01408">
    <property type="entry name" value="ThyX"/>
    <property type="match status" value="1"/>
</dbReference>
<dbReference type="InterPro" id="IPR036098">
    <property type="entry name" value="Thymidylate_synthase_ThyX_sf"/>
</dbReference>
<evidence type="ECO:0000256" key="5">
    <source>
        <dbReference type="HAMAP-Rule" id="MF_01408"/>
    </source>
</evidence>
<accession>A0A0A0BNF4</accession>
<evidence type="ECO:0000256" key="2">
    <source>
        <dbReference type="ARBA" id="ARBA00022630"/>
    </source>
</evidence>
<feature type="binding site" evidence="5">
    <location>
        <position position="196"/>
    </location>
    <ligand>
        <name>dUMP</name>
        <dbReference type="ChEBI" id="CHEBI:246422"/>
        <note>ligand shared between dimeric partners</note>
    </ligand>
</feature>
<dbReference type="GO" id="GO:0032259">
    <property type="term" value="P:methylation"/>
    <property type="evidence" value="ECO:0007669"/>
    <property type="project" value="UniProtKB-KW"/>
</dbReference>
<feature type="binding site" evidence="5">
    <location>
        <begin position="86"/>
        <end position="89"/>
    </location>
    <ligand>
        <name>dUMP</name>
        <dbReference type="ChEBI" id="CHEBI:246422"/>
        <note>ligand shared between dimeric partners</note>
    </ligand>
</feature>
<comment type="function">
    <text evidence="5">Catalyzes the reductive methylation of 2'-deoxyuridine-5'-monophosphate (dUMP) to 2'-deoxythymidine-5'-monophosphate (dTMP) while utilizing 5,10-methylenetetrahydrofolate (mTHF) as the methyl donor, and NADPH and FADH(2) as the reductant.</text>
</comment>
<feature type="binding site" evidence="5">
    <location>
        <position position="66"/>
    </location>
    <ligand>
        <name>FAD</name>
        <dbReference type="ChEBI" id="CHEBI:57692"/>
        <note>ligand shared between neighboring subunits</note>
    </ligand>
</feature>
<comment type="caution">
    <text evidence="6">The sequence shown here is derived from an EMBL/GenBank/DDBJ whole genome shotgun (WGS) entry which is preliminary data.</text>
</comment>
<keyword evidence="3 5" id="KW-0545">Nucleotide biosynthesis</keyword>
<evidence type="ECO:0000313" key="7">
    <source>
        <dbReference type="Proteomes" id="UP000029839"/>
    </source>
</evidence>
<feature type="binding site" evidence="5">
    <location>
        <begin position="89"/>
        <end position="91"/>
    </location>
    <ligand>
        <name>FAD</name>
        <dbReference type="ChEBI" id="CHEBI:57692"/>
        <note>ligand shared between neighboring subunits</note>
    </ligand>
</feature>
<comment type="subunit">
    <text evidence="5">Homotetramer.</text>
</comment>
<reference evidence="6 7" key="2">
    <citation type="journal article" date="2015" name="Stand. Genomic Sci.">
        <title>Draft genome sequence of Cellulomonas carbonis T26(T) and comparative analysis of six Cellulomonas genomes.</title>
        <authorList>
            <person name="Zhuang W."/>
            <person name="Zhang S."/>
            <person name="Xia X."/>
            <person name="Wang G."/>
        </authorList>
    </citation>
    <scope>NUCLEOTIDE SEQUENCE [LARGE SCALE GENOMIC DNA]</scope>
    <source>
        <strain evidence="6 7">T26</strain>
    </source>
</reference>
<keyword evidence="1 5" id="KW-0489">Methyltransferase</keyword>
<name>A0A0A0BNF4_9CELL</name>
<feature type="binding site" evidence="5">
    <location>
        <begin position="185"/>
        <end position="187"/>
    </location>
    <ligand>
        <name>FAD</name>
        <dbReference type="ChEBI" id="CHEBI:57692"/>
        <note>ligand shared between neighboring subunits</note>
    </ligand>
</feature>
<dbReference type="GO" id="GO:0050660">
    <property type="term" value="F:flavin adenine dinucleotide binding"/>
    <property type="evidence" value="ECO:0007669"/>
    <property type="project" value="UniProtKB-UniRule"/>
</dbReference>
<keyword evidence="5" id="KW-0521">NADP</keyword>
<keyword evidence="5" id="KW-0808">Transferase</keyword>
<keyword evidence="2 5" id="KW-0285">Flavoprotein</keyword>
<sequence length="242" mass="27364">MDAEPAEVEFRSEMTVELVRHSAADSDVLFAARVSTQGDKTLDHIGEDAGRSRGLINYLMRDRHGSPFEHNSMTFFVSAPIFVFREFMRHRIASYNEESGRYRELRPVFYRPSHERPLVQVGKPGAYTFVPGSAEQHALVTGEIETVCRDAYASYRRMLDAGVAREVARAVLPLTIYSSMYVTMNARSLMNFLSLRVHEEGSTFPSFPQAEIEAVARQMERLWAGLMPLTHEAFVAQGRVAP</sequence>
<dbReference type="GO" id="GO:0004799">
    <property type="term" value="F:thymidylate synthase activity"/>
    <property type="evidence" value="ECO:0007669"/>
    <property type="project" value="TreeGrafter"/>
</dbReference>
<evidence type="ECO:0000256" key="4">
    <source>
        <dbReference type="ARBA" id="ARBA00022827"/>
    </source>
</evidence>
<organism evidence="6 7">
    <name type="scientific">Cellulomonas carbonis T26</name>
    <dbReference type="NCBI Taxonomy" id="947969"/>
    <lineage>
        <taxon>Bacteria</taxon>
        <taxon>Bacillati</taxon>
        <taxon>Actinomycetota</taxon>
        <taxon>Actinomycetes</taxon>
        <taxon>Micrococcales</taxon>
        <taxon>Cellulomonadaceae</taxon>
        <taxon>Cellulomonas</taxon>
    </lineage>
</organism>
<dbReference type="EMBL" id="AXCY01000095">
    <property type="protein sequence ID" value="KGM09460.1"/>
    <property type="molecule type" value="Genomic_DNA"/>
</dbReference>
<dbReference type="GO" id="GO:0070402">
    <property type="term" value="F:NADPH binding"/>
    <property type="evidence" value="ECO:0007669"/>
    <property type="project" value="TreeGrafter"/>
</dbReference>
<feature type="active site" description="Involved in ionization of N3 of dUMP, leading to its activation" evidence="5">
    <location>
        <position position="196"/>
    </location>
</feature>
<dbReference type="PANTHER" id="PTHR34934">
    <property type="entry name" value="FLAVIN-DEPENDENT THYMIDYLATE SYNTHASE"/>
    <property type="match status" value="1"/>
</dbReference>
<comment type="pathway">
    <text evidence="5">Pyrimidine metabolism; dTTP biosynthesis.</text>
</comment>
<feature type="binding site" description="in other chain" evidence="5">
    <location>
        <begin position="97"/>
        <end position="101"/>
    </location>
    <ligand>
        <name>dUMP</name>
        <dbReference type="ChEBI" id="CHEBI:246422"/>
        <note>ligand shared between dimeric partners</note>
    </ligand>
</feature>
<dbReference type="GO" id="GO:0050797">
    <property type="term" value="F:thymidylate synthase (FAD) activity"/>
    <property type="evidence" value="ECO:0007669"/>
    <property type="project" value="UniProtKB-UniRule"/>
</dbReference>
<feature type="binding site" evidence="5">
    <location>
        <position position="191"/>
    </location>
    <ligand>
        <name>FAD</name>
        <dbReference type="ChEBI" id="CHEBI:57692"/>
        <note>ligand shared between neighboring subunits</note>
    </ligand>
</feature>
<dbReference type="PROSITE" id="PS51331">
    <property type="entry name" value="THYX"/>
    <property type="match status" value="1"/>
</dbReference>
<dbReference type="Proteomes" id="UP000029839">
    <property type="component" value="Unassembled WGS sequence"/>
</dbReference>
<dbReference type="InterPro" id="IPR003669">
    <property type="entry name" value="Thymidylate_synthase_ThyX"/>
</dbReference>
<dbReference type="Gene3D" id="3.30.1360.170">
    <property type="match status" value="1"/>
</dbReference>
<dbReference type="CDD" id="cd20175">
    <property type="entry name" value="ThyX"/>
    <property type="match status" value="1"/>
</dbReference>
<keyword evidence="7" id="KW-1185">Reference proteome</keyword>
<protein>
    <recommendedName>
        <fullName evidence="5">Flavin-dependent thymidylate synthase</fullName>
        <shortName evidence="5">FDTS</shortName>
        <ecNumber evidence="5">2.1.1.148</ecNumber>
    </recommendedName>
    <alternativeName>
        <fullName evidence="5">FAD-dependent thymidylate synthase</fullName>
    </alternativeName>
    <alternativeName>
        <fullName evidence="5">Thymidylate synthase ThyX</fullName>
        <shortName evidence="5">TS</shortName>
        <shortName evidence="5">TSase</shortName>
    </alternativeName>
</protein>
<dbReference type="PANTHER" id="PTHR34934:SF1">
    <property type="entry name" value="FLAVIN-DEPENDENT THYMIDYLATE SYNTHASE"/>
    <property type="match status" value="1"/>
</dbReference>
<evidence type="ECO:0000313" key="6">
    <source>
        <dbReference type="EMBL" id="KGM09460.1"/>
    </source>
</evidence>
<dbReference type="Pfam" id="PF02511">
    <property type="entry name" value="Thy1"/>
    <property type="match status" value="1"/>
</dbReference>
<evidence type="ECO:0000256" key="1">
    <source>
        <dbReference type="ARBA" id="ARBA00022603"/>
    </source>
</evidence>
<dbReference type="EC" id="2.1.1.148" evidence="5"/>
<feature type="binding site" evidence="5">
    <location>
        <position position="97"/>
    </location>
    <ligand>
        <name>FAD</name>
        <dbReference type="ChEBI" id="CHEBI:57692"/>
        <note>ligand shared between neighboring subunits</note>
    </ligand>
</feature>
<dbReference type="UniPathway" id="UPA00575"/>
<proteinExistence type="inferred from homology"/>
<comment type="catalytic activity">
    <reaction evidence="5">
        <text>dUMP + (6R)-5,10-methylene-5,6,7,8-tetrahydrofolate + NADPH + H(+) = dTMP + (6S)-5,6,7,8-tetrahydrofolate + NADP(+)</text>
        <dbReference type="Rhea" id="RHEA:29043"/>
        <dbReference type="ChEBI" id="CHEBI:15378"/>
        <dbReference type="ChEBI" id="CHEBI:15636"/>
        <dbReference type="ChEBI" id="CHEBI:57453"/>
        <dbReference type="ChEBI" id="CHEBI:57783"/>
        <dbReference type="ChEBI" id="CHEBI:58349"/>
        <dbReference type="ChEBI" id="CHEBI:63528"/>
        <dbReference type="ChEBI" id="CHEBI:246422"/>
        <dbReference type="EC" id="2.1.1.148"/>
    </reaction>
</comment>
<dbReference type="AlphaFoldDB" id="A0A0A0BNF4"/>
<dbReference type="GO" id="GO:0006235">
    <property type="term" value="P:dTTP biosynthetic process"/>
    <property type="evidence" value="ECO:0007669"/>
    <property type="project" value="UniProtKB-UniRule"/>
</dbReference>
<dbReference type="GO" id="GO:0006231">
    <property type="term" value="P:dTMP biosynthetic process"/>
    <property type="evidence" value="ECO:0007669"/>
    <property type="project" value="UniProtKB-UniRule"/>
</dbReference>
<dbReference type="SUPFAM" id="SSF69796">
    <property type="entry name" value="Thymidylate synthase-complementing protein Thy1"/>
    <property type="match status" value="1"/>
</dbReference>
<reference evidence="6 7" key="1">
    <citation type="submission" date="2013-08" db="EMBL/GenBank/DDBJ databases">
        <title>Genome sequencing of Cellulomonas carbonis T26.</title>
        <authorList>
            <person name="Chen F."/>
            <person name="Li Y."/>
            <person name="Wang G."/>
        </authorList>
    </citation>
    <scope>NUCLEOTIDE SEQUENCE [LARGE SCALE GENOMIC DNA]</scope>
    <source>
        <strain evidence="6 7">T26</strain>
    </source>
</reference>
<evidence type="ECO:0000256" key="3">
    <source>
        <dbReference type="ARBA" id="ARBA00022727"/>
    </source>
</evidence>
<gene>
    <name evidence="5" type="primary">thyX</name>
    <name evidence="6" type="ORF">N868_02060</name>
</gene>
<comment type="cofactor">
    <cofactor evidence="5">
        <name>FAD</name>
        <dbReference type="ChEBI" id="CHEBI:57692"/>
    </cofactor>
    <text evidence="5">Binds 4 FAD per tetramer. Each FAD binding site is formed by three monomers.</text>
</comment>
<dbReference type="NCBIfam" id="TIGR02170">
    <property type="entry name" value="thyX"/>
    <property type="match status" value="1"/>
</dbReference>
<feature type="binding site" description="in other chain" evidence="5">
    <location>
        <position position="169"/>
    </location>
    <ligand>
        <name>dUMP</name>
        <dbReference type="ChEBI" id="CHEBI:246422"/>
        <note>ligand shared between dimeric partners</note>
    </ligand>
</feature>
<keyword evidence="4 5" id="KW-0274">FAD</keyword>